<name>A0AAN8XCE1_HALRR</name>
<accession>A0AAN8XCE1</accession>
<organism evidence="1 2">
    <name type="scientific">Halocaridina rubra</name>
    <name type="common">Hawaiian red shrimp</name>
    <dbReference type="NCBI Taxonomy" id="373956"/>
    <lineage>
        <taxon>Eukaryota</taxon>
        <taxon>Metazoa</taxon>
        <taxon>Ecdysozoa</taxon>
        <taxon>Arthropoda</taxon>
        <taxon>Crustacea</taxon>
        <taxon>Multicrustacea</taxon>
        <taxon>Malacostraca</taxon>
        <taxon>Eumalacostraca</taxon>
        <taxon>Eucarida</taxon>
        <taxon>Decapoda</taxon>
        <taxon>Pleocyemata</taxon>
        <taxon>Caridea</taxon>
        <taxon>Atyoidea</taxon>
        <taxon>Atyidae</taxon>
        <taxon>Halocaridina</taxon>
    </lineage>
</organism>
<dbReference type="Proteomes" id="UP001381693">
    <property type="component" value="Unassembled WGS sequence"/>
</dbReference>
<gene>
    <name evidence="1" type="ORF">SK128_026428</name>
</gene>
<dbReference type="AlphaFoldDB" id="A0AAN8XCE1"/>
<evidence type="ECO:0000313" key="2">
    <source>
        <dbReference type="Proteomes" id="UP001381693"/>
    </source>
</evidence>
<comment type="caution">
    <text evidence="1">The sequence shown here is derived from an EMBL/GenBank/DDBJ whole genome shotgun (WGS) entry which is preliminary data.</text>
</comment>
<proteinExistence type="predicted"/>
<keyword evidence="2" id="KW-1185">Reference proteome</keyword>
<sequence>MERASETLSPSGQEEMALAMHLKSRVSSTHHNLLIKIYSAFLEFSTSLDYSNFTNICQIYTYPAEANRMATVEYERKGKKD</sequence>
<reference evidence="1 2" key="1">
    <citation type="submission" date="2023-11" db="EMBL/GenBank/DDBJ databases">
        <title>Halocaridina rubra genome assembly.</title>
        <authorList>
            <person name="Smith C."/>
        </authorList>
    </citation>
    <scope>NUCLEOTIDE SEQUENCE [LARGE SCALE GENOMIC DNA]</scope>
    <source>
        <strain evidence="1">EP-1</strain>
        <tissue evidence="1">Whole</tissue>
    </source>
</reference>
<dbReference type="EMBL" id="JAXCGZ010009738">
    <property type="protein sequence ID" value="KAK7076280.1"/>
    <property type="molecule type" value="Genomic_DNA"/>
</dbReference>
<protein>
    <submittedName>
        <fullName evidence="1">Uncharacterized protein</fullName>
    </submittedName>
</protein>
<evidence type="ECO:0000313" key="1">
    <source>
        <dbReference type="EMBL" id="KAK7076280.1"/>
    </source>
</evidence>